<comment type="caution">
    <text evidence="1">The sequence shown here is derived from an EMBL/GenBank/DDBJ whole genome shotgun (WGS) entry which is preliminary data.</text>
</comment>
<evidence type="ECO:0000313" key="1">
    <source>
        <dbReference type="EMBL" id="MCI60630.1"/>
    </source>
</evidence>
<proteinExistence type="predicted"/>
<name>A0A392TKI2_9FABA</name>
<accession>A0A392TKI2</accession>
<feature type="non-terminal residue" evidence="1">
    <location>
        <position position="47"/>
    </location>
</feature>
<evidence type="ECO:0000313" key="2">
    <source>
        <dbReference type="Proteomes" id="UP000265520"/>
    </source>
</evidence>
<dbReference type="Proteomes" id="UP000265520">
    <property type="component" value="Unassembled WGS sequence"/>
</dbReference>
<reference evidence="1 2" key="1">
    <citation type="journal article" date="2018" name="Front. Plant Sci.">
        <title>Red Clover (Trifolium pratense) and Zigzag Clover (T. medium) - A Picture of Genomic Similarities and Differences.</title>
        <authorList>
            <person name="Dluhosova J."/>
            <person name="Istvanek J."/>
            <person name="Nedelnik J."/>
            <person name="Repkova J."/>
        </authorList>
    </citation>
    <scope>NUCLEOTIDE SEQUENCE [LARGE SCALE GENOMIC DNA]</scope>
    <source>
        <strain evidence="2">cv. 10/8</strain>
        <tissue evidence="1">Leaf</tissue>
    </source>
</reference>
<organism evidence="1 2">
    <name type="scientific">Trifolium medium</name>
    <dbReference type="NCBI Taxonomy" id="97028"/>
    <lineage>
        <taxon>Eukaryota</taxon>
        <taxon>Viridiplantae</taxon>
        <taxon>Streptophyta</taxon>
        <taxon>Embryophyta</taxon>
        <taxon>Tracheophyta</taxon>
        <taxon>Spermatophyta</taxon>
        <taxon>Magnoliopsida</taxon>
        <taxon>eudicotyledons</taxon>
        <taxon>Gunneridae</taxon>
        <taxon>Pentapetalae</taxon>
        <taxon>rosids</taxon>
        <taxon>fabids</taxon>
        <taxon>Fabales</taxon>
        <taxon>Fabaceae</taxon>
        <taxon>Papilionoideae</taxon>
        <taxon>50 kb inversion clade</taxon>
        <taxon>NPAAA clade</taxon>
        <taxon>Hologalegina</taxon>
        <taxon>IRL clade</taxon>
        <taxon>Trifolieae</taxon>
        <taxon>Trifolium</taxon>
    </lineage>
</organism>
<keyword evidence="2" id="KW-1185">Reference proteome</keyword>
<dbReference type="EMBL" id="LXQA010585074">
    <property type="protein sequence ID" value="MCI60630.1"/>
    <property type="molecule type" value="Genomic_DNA"/>
</dbReference>
<dbReference type="AlphaFoldDB" id="A0A392TKI2"/>
<protein>
    <submittedName>
        <fullName evidence="1">Uncharacterized protein</fullName>
    </submittedName>
</protein>
<sequence>MRVRDVYIDGNRHFNSLYTTMSAETKDRLSSIPISLNPSVNDCYTWK</sequence>